<reference evidence="2" key="1">
    <citation type="journal article" date="2014" name="Int. J. Syst. Evol. Microbiol.">
        <title>Complete genome sequence of Corynebacterium casei LMG S-19264T (=DSM 44701T), isolated from a smear-ripened cheese.</title>
        <authorList>
            <consortium name="US DOE Joint Genome Institute (JGI-PGF)"/>
            <person name="Walter F."/>
            <person name="Albersmeier A."/>
            <person name="Kalinowski J."/>
            <person name="Ruckert C."/>
        </authorList>
    </citation>
    <scope>NUCLEOTIDE SEQUENCE</scope>
    <source>
        <strain evidence="2">CGMCC 1.3617</strain>
    </source>
</reference>
<keyword evidence="3" id="KW-1185">Reference proteome</keyword>
<comment type="caution">
    <text evidence="2">The sequence shown here is derived from an EMBL/GenBank/DDBJ whole genome shotgun (WGS) entry which is preliminary data.</text>
</comment>
<accession>A0A917KUV9</accession>
<dbReference type="AlphaFoldDB" id="A0A917KUV9"/>
<protein>
    <submittedName>
        <fullName evidence="2">Uncharacterized protein</fullName>
    </submittedName>
</protein>
<evidence type="ECO:0000313" key="2">
    <source>
        <dbReference type="EMBL" id="GGJ29110.1"/>
    </source>
</evidence>
<evidence type="ECO:0000256" key="1">
    <source>
        <dbReference type="SAM" id="MobiDB-lite"/>
    </source>
</evidence>
<dbReference type="EMBL" id="BMKW01000010">
    <property type="protein sequence ID" value="GGJ29110.1"/>
    <property type="molecule type" value="Genomic_DNA"/>
</dbReference>
<evidence type="ECO:0000313" key="3">
    <source>
        <dbReference type="Proteomes" id="UP000661507"/>
    </source>
</evidence>
<organism evidence="2 3">
    <name type="scientific">Neoroseomonas lacus</name>
    <dbReference type="NCBI Taxonomy" id="287609"/>
    <lineage>
        <taxon>Bacteria</taxon>
        <taxon>Pseudomonadati</taxon>
        <taxon>Pseudomonadota</taxon>
        <taxon>Alphaproteobacteria</taxon>
        <taxon>Acetobacterales</taxon>
        <taxon>Acetobacteraceae</taxon>
        <taxon>Neoroseomonas</taxon>
    </lineage>
</organism>
<proteinExistence type="predicted"/>
<name>A0A917KUV9_9PROT</name>
<feature type="compositionally biased region" description="Polar residues" evidence="1">
    <location>
        <begin position="62"/>
        <end position="81"/>
    </location>
</feature>
<dbReference type="RefSeq" id="WP_188970058.1">
    <property type="nucleotide sequence ID" value="NZ_BMKW01000010.1"/>
</dbReference>
<gene>
    <name evidence="2" type="ORF">GCM10011320_40500</name>
</gene>
<dbReference type="Proteomes" id="UP000661507">
    <property type="component" value="Unassembled WGS sequence"/>
</dbReference>
<feature type="region of interest" description="Disordered" evidence="1">
    <location>
        <begin position="62"/>
        <end position="88"/>
    </location>
</feature>
<reference evidence="2" key="2">
    <citation type="submission" date="2020-09" db="EMBL/GenBank/DDBJ databases">
        <authorList>
            <person name="Sun Q."/>
            <person name="Zhou Y."/>
        </authorList>
    </citation>
    <scope>NUCLEOTIDE SEQUENCE</scope>
    <source>
        <strain evidence="2">CGMCC 1.3617</strain>
    </source>
</reference>
<sequence>MDIPAALAACTTQADHYRVQMLAENTLDPAAALALHARIDALPAESHEWVRRLADMVLRTSRWPNPTGATTSPRMSASTKASGRPAPRAAWWSPSPALAFGPIIGAAMSLGLGGMSPAAMQLAQAPGGLDRGLFRRMLAGASPGRTRLVCAHGEGCQRYAVRGSLLAMSITACRVLVVAGVTHHGVVADLFLANVWRRFVDEVLLGDTLPPDGVWRPGPVPLSQPAPDSPG</sequence>